<evidence type="ECO:0000313" key="3">
    <source>
        <dbReference type="Proteomes" id="UP001595075"/>
    </source>
</evidence>
<evidence type="ECO:0008006" key="4">
    <source>
        <dbReference type="Google" id="ProtNLM"/>
    </source>
</evidence>
<evidence type="ECO:0000256" key="1">
    <source>
        <dbReference type="SAM" id="SignalP"/>
    </source>
</evidence>
<keyword evidence="1" id="KW-0732">Signal</keyword>
<accession>A0ABR4BYT6</accession>
<feature type="signal peptide" evidence="1">
    <location>
        <begin position="1"/>
        <end position="20"/>
    </location>
</feature>
<sequence length="113" mass="12474">MSAIMKTFFIALLAVPAILASPTPAAPGEFVLNDFECTCTNGVRKTASGCMYFGKQDRKAEWCHAFDERALPMTKKFTEAYCTETAAGLKPECRPVRLCQDALDPRPGQYQLC</sequence>
<feature type="chain" id="PRO_5045084372" description="Secreted protein" evidence="1">
    <location>
        <begin position="21"/>
        <end position="113"/>
    </location>
</feature>
<gene>
    <name evidence="2" type="ORF">VTL71DRAFT_5854</name>
</gene>
<comment type="caution">
    <text evidence="2">The sequence shown here is derived from an EMBL/GenBank/DDBJ whole genome shotgun (WGS) entry which is preliminary data.</text>
</comment>
<reference evidence="2 3" key="1">
    <citation type="journal article" date="2024" name="Commun. Biol.">
        <title>Comparative genomic analysis of thermophilic fungi reveals convergent evolutionary adaptations and gene losses.</title>
        <authorList>
            <person name="Steindorff A.S."/>
            <person name="Aguilar-Pontes M.V."/>
            <person name="Robinson A.J."/>
            <person name="Andreopoulos B."/>
            <person name="LaButti K."/>
            <person name="Kuo A."/>
            <person name="Mondo S."/>
            <person name="Riley R."/>
            <person name="Otillar R."/>
            <person name="Haridas S."/>
            <person name="Lipzen A."/>
            <person name="Grimwood J."/>
            <person name="Schmutz J."/>
            <person name="Clum A."/>
            <person name="Reid I.D."/>
            <person name="Moisan M.C."/>
            <person name="Butler G."/>
            <person name="Nguyen T.T.M."/>
            <person name="Dewar K."/>
            <person name="Conant G."/>
            <person name="Drula E."/>
            <person name="Henrissat B."/>
            <person name="Hansel C."/>
            <person name="Singer S."/>
            <person name="Hutchinson M.I."/>
            <person name="de Vries R.P."/>
            <person name="Natvig D.O."/>
            <person name="Powell A.J."/>
            <person name="Tsang A."/>
            <person name="Grigoriev I.V."/>
        </authorList>
    </citation>
    <scope>NUCLEOTIDE SEQUENCE [LARGE SCALE GENOMIC DNA]</scope>
    <source>
        <strain evidence="2 3">CBS 494.80</strain>
    </source>
</reference>
<name>A0ABR4BYT6_9HELO</name>
<keyword evidence="3" id="KW-1185">Reference proteome</keyword>
<dbReference type="EMBL" id="JAZHXI010000016">
    <property type="protein sequence ID" value="KAL2062782.1"/>
    <property type="molecule type" value="Genomic_DNA"/>
</dbReference>
<protein>
    <recommendedName>
        <fullName evidence="4">Secreted protein</fullName>
    </recommendedName>
</protein>
<dbReference type="Proteomes" id="UP001595075">
    <property type="component" value="Unassembled WGS sequence"/>
</dbReference>
<proteinExistence type="predicted"/>
<evidence type="ECO:0000313" key="2">
    <source>
        <dbReference type="EMBL" id="KAL2062782.1"/>
    </source>
</evidence>
<organism evidence="2 3">
    <name type="scientific">Oculimacula yallundae</name>
    <dbReference type="NCBI Taxonomy" id="86028"/>
    <lineage>
        <taxon>Eukaryota</taxon>
        <taxon>Fungi</taxon>
        <taxon>Dikarya</taxon>
        <taxon>Ascomycota</taxon>
        <taxon>Pezizomycotina</taxon>
        <taxon>Leotiomycetes</taxon>
        <taxon>Helotiales</taxon>
        <taxon>Ploettnerulaceae</taxon>
        <taxon>Oculimacula</taxon>
    </lineage>
</organism>